<proteinExistence type="predicted"/>
<dbReference type="RefSeq" id="WP_010466605.1">
    <property type="nucleotide sequence ID" value="NZ_CP005961.1"/>
</dbReference>
<reference evidence="2 3" key="1">
    <citation type="journal article" date="2012" name="J. Bacteriol.">
        <title>Genome sequence of cold-adapted Pseudomonas mandelii strain JR-1.</title>
        <authorList>
            <person name="Jang S.H."/>
            <person name="Kim J."/>
            <person name="Kim J."/>
            <person name="Hong S."/>
            <person name="Lee C."/>
        </authorList>
    </citation>
    <scope>NUCLEOTIDE SEQUENCE [LARGE SCALE GENOMIC DNA]</scope>
    <source>
        <strain evidence="2 3">JR-1</strain>
        <plasmid evidence="3">Plasmid</plasmid>
    </source>
</reference>
<dbReference type="AlphaFoldDB" id="A0A024ELF8"/>
<sequence length="271" mass="30827">MRFNQAHTIQPLCIELFPYQEAAHNRSRAEFIAMASQQQEMNCERRRDFLKRFEVLKATGESIRSFPANLRRPFAGYEMPPAPRFTSGDLDHPMPAASHHLLDEIPLGTLDDYANLCIDDDLDGHPTSAMSSPRNGGSSIQAAAGTDRVDQPQQQLVDDSEGIDWSNAKTGVVRQVGRYRYKFDQKESMSYLVRLGQHNYVWGIDLERVVNLHSIKRGDRISLKCVGKQPVEVEVDEVQPDQSVITVKKWVERNTWVAKVHQRAPEPSQDK</sequence>
<dbReference type="HOGENOM" id="CLU_1026248_0_0_6"/>
<organism evidence="2 3">
    <name type="scientific">Pseudomonas mandelii JR-1</name>
    <dbReference type="NCBI Taxonomy" id="1147786"/>
    <lineage>
        <taxon>Bacteria</taxon>
        <taxon>Pseudomonadati</taxon>
        <taxon>Pseudomonadota</taxon>
        <taxon>Gammaproteobacteria</taxon>
        <taxon>Pseudomonadales</taxon>
        <taxon>Pseudomonadaceae</taxon>
        <taxon>Pseudomonas</taxon>
    </lineage>
</organism>
<evidence type="ECO:0000313" key="2">
    <source>
        <dbReference type="EMBL" id="AHZ73714.1"/>
    </source>
</evidence>
<protein>
    <submittedName>
        <fullName evidence="2">Uncharacterized protein</fullName>
    </submittedName>
</protein>
<evidence type="ECO:0000313" key="3">
    <source>
        <dbReference type="Proteomes" id="UP000026913"/>
    </source>
</evidence>
<dbReference type="KEGG" id="pman:OU5_P0462"/>
<name>A0A024ELF8_9PSED</name>
<accession>A0A024ELF8</accession>
<dbReference type="Proteomes" id="UP000026913">
    <property type="component" value="Plasmid unnamed"/>
</dbReference>
<geneLocation type="plasmid" evidence="3"/>
<keyword evidence="2" id="KW-0614">Plasmid</keyword>
<evidence type="ECO:0000256" key="1">
    <source>
        <dbReference type="SAM" id="MobiDB-lite"/>
    </source>
</evidence>
<feature type="compositionally biased region" description="Polar residues" evidence="1">
    <location>
        <begin position="128"/>
        <end position="141"/>
    </location>
</feature>
<feature type="region of interest" description="Disordered" evidence="1">
    <location>
        <begin position="124"/>
        <end position="149"/>
    </location>
</feature>
<dbReference type="OrthoDB" id="7006679at2"/>
<dbReference type="EMBL" id="CP005961">
    <property type="protein sequence ID" value="AHZ73714.1"/>
    <property type="molecule type" value="Genomic_DNA"/>
</dbReference>
<gene>
    <name evidence="2" type="ORF">OU5_P0462</name>
</gene>